<evidence type="ECO:0000256" key="5">
    <source>
        <dbReference type="SAM" id="MobiDB-lite"/>
    </source>
</evidence>
<dbReference type="SMART" id="SM00327">
    <property type="entry name" value="VWA"/>
    <property type="match status" value="1"/>
</dbReference>
<reference evidence="8" key="1">
    <citation type="journal article" date="2019" name="Int. J. Syst. Evol. Microbiol.">
        <title>The Global Catalogue of Microorganisms (GCM) 10K type strain sequencing project: providing services to taxonomists for standard genome sequencing and annotation.</title>
        <authorList>
            <consortium name="The Broad Institute Genomics Platform"/>
            <consortium name="The Broad Institute Genome Sequencing Center for Infectious Disease"/>
            <person name="Wu L."/>
            <person name="Ma J."/>
        </authorList>
    </citation>
    <scope>NUCLEOTIDE SEQUENCE [LARGE SCALE GENOMIC DNA]</scope>
    <source>
        <strain evidence="8">CCM 7526</strain>
    </source>
</reference>
<dbReference type="Pfam" id="PF13519">
    <property type="entry name" value="VWA_2"/>
    <property type="match status" value="1"/>
</dbReference>
<dbReference type="Gene3D" id="3.40.50.300">
    <property type="entry name" value="P-loop containing nucleotide triphosphate hydrolases"/>
    <property type="match status" value="1"/>
</dbReference>
<feature type="compositionally biased region" description="Basic and acidic residues" evidence="5">
    <location>
        <begin position="325"/>
        <end position="347"/>
    </location>
</feature>
<evidence type="ECO:0000259" key="6">
    <source>
        <dbReference type="PROSITE" id="PS50234"/>
    </source>
</evidence>
<dbReference type="InterPro" id="IPR027417">
    <property type="entry name" value="P-loop_NTPase"/>
</dbReference>
<feature type="compositionally biased region" description="Low complexity" evidence="5">
    <location>
        <begin position="381"/>
        <end position="394"/>
    </location>
</feature>
<gene>
    <name evidence="7" type="ORF">ACFQ5G_30655</name>
</gene>
<dbReference type="InterPro" id="IPR041628">
    <property type="entry name" value="ChlI/MoxR_AAA_lid"/>
</dbReference>
<dbReference type="InterPro" id="IPR036465">
    <property type="entry name" value="vWFA_dom_sf"/>
</dbReference>
<dbReference type="PANTHER" id="PTHR35023">
    <property type="entry name" value="CHELATASE-RELATED"/>
    <property type="match status" value="1"/>
</dbReference>
<dbReference type="SUPFAM" id="SSF53300">
    <property type="entry name" value="vWA-like"/>
    <property type="match status" value="1"/>
</dbReference>
<feature type="compositionally biased region" description="Low complexity" evidence="5">
    <location>
        <begin position="425"/>
        <end position="442"/>
    </location>
</feature>
<evidence type="ECO:0000256" key="2">
    <source>
        <dbReference type="ARBA" id="ARBA00022741"/>
    </source>
</evidence>
<name>A0ABW4AHL9_9ACTN</name>
<organism evidence="7 8">
    <name type="scientific">Actinoplanes sichuanensis</name>
    <dbReference type="NCBI Taxonomy" id="512349"/>
    <lineage>
        <taxon>Bacteria</taxon>
        <taxon>Bacillati</taxon>
        <taxon>Actinomycetota</taxon>
        <taxon>Actinomycetes</taxon>
        <taxon>Micromonosporales</taxon>
        <taxon>Micromonosporaceae</taxon>
        <taxon>Actinoplanes</taxon>
    </lineage>
</organism>
<evidence type="ECO:0000256" key="1">
    <source>
        <dbReference type="ARBA" id="ARBA00005799"/>
    </source>
</evidence>
<dbReference type="Proteomes" id="UP001597183">
    <property type="component" value="Unassembled WGS sequence"/>
</dbReference>
<feature type="compositionally biased region" description="Pro residues" evidence="5">
    <location>
        <begin position="395"/>
        <end position="404"/>
    </location>
</feature>
<dbReference type="SMART" id="SM00382">
    <property type="entry name" value="AAA"/>
    <property type="match status" value="1"/>
</dbReference>
<evidence type="ECO:0000256" key="4">
    <source>
        <dbReference type="ARBA" id="ARBA00030759"/>
    </source>
</evidence>
<protein>
    <recommendedName>
        <fullName evidence="4">Mg-protoporphyrin IX chelatase</fullName>
    </recommendedName>
</protein>
<accession>A0ABW4AHL9</accession>
<dbReference type="InterPro" id="IPR052989">
    <property type="entry name" value="Mg-chelatase_DI-like"/>
</dbReference>
<dbReference type="EMBL" id="JBHTMK010000040">
    <property type="protein sequence ID" value="MFD1369720.1"/>
    <property type="molecule type" value="Genomic_DNA"/>
</dbReference>
<evidence type="ECO:0000256" key="3">
    <source>
        <dbReference type="ARBA" id="ARBA00022840"/>
    </source>
</evidence>
<dbReference type="Pfam" id="PF17863">
    <property type="entry name" value="AAA_lid_2"/>
    <property type="match status" value="1"/>
</dbReference>
<dbReference type="PANTHER" id="PTHR35023:SF1">
    <property type="entry name" value="MG-PROTOPORPHYRIN IX CHELATASE"/>
    <property type="match status" value="1"/>
</dbReference>
<dbReference type="InterPro" id="IPR000523">
    <property type="entry name" value="Mg_chelatse_chII-like_cat_dom"/>
</dbReference>
<feature type="compositionally biased region" description="Acidic residues" evidence="5">
    <location>
        <begin position="351"/>
        <end position="362"/>
    </location>
</feature>
<keyword evidence="3" id="KW-0067">ATP-binding</keyword>
<feature type="compositionally biased region" description="Low complexity" evidence="5">
    <location>
        <begin position="405"/>
        <end position="416"/>
    </location>
</feature>
<comment type="similarity">
    <text evidence="1">Belongs to the Mg-chelatase subunits D/I family.</text>
</comment>
<dbReference type="SUPFAM" id="SSF52540">
    <property type="entry name" value="P-loop containing nucleoside triphosphate hydrolases"/>
    <property type="match status" value="1"/>
</dbReference>
<comment type="caution">
    <text evidence="7">The sequence shown here is derived from an EMBL/GenBank/DDBJ whole genome shotgun (WGS) entry which is preliminary data.</text>
</comment>
<keyword evidence="8" id="KW-1185">Reference proteome</keyword>
<proteinExistence type="inferred from homology"/>
<dbReference type="Pfam" id="PF01078">
    <property type="entry name" value="Mg_chelatase"/>
    <property type="match status" value="1"/>
</dbReference>
<dbReference type="InterPro" id="IPR003593">
    <property type="entry name" value="AAA+_ATPase"/>
</dbReference>
<dbReference type="Gene3D" id="1.10.8.80">
    <property type="entry name" value="Magnesium chelatase subunit I, C-Terminal domain"/>
    <property type="match status" value="1"/>
</dbReference>
<sequence length="766" mass="79305">MTTPYPFSAVVGLDDLRLALLLTSVSPAVGGVLVRGEKGTAKSTVVRALAGLLPQVEVVHGCRFACDPAAPDPGCPDGPHTPGGPSAARAANLVELPVGATEDRVVGTLDLQRALSDGVKAYEPGLLAAAHRGVLYVDEVNLLPDHLVDLLLDAAAMGRAHVERDGVSVKHAARFLLVGTMNPEEGEPRPQLVDRFGLVVTVAAPRDAVQRAEVVRRRLAYEADPDAFAARFAGAERDYATRIAAARDRLPSVRLPDAELDRIARVCLAYGVDGMRADIVVARCAVALAAWHGRDRVTADDVAGAARLALPHRRRTDPLDPPGTDEQKLDEALAEAERQAEQDRAAAEDSSGGDDDDEDPDPGPDGPGGGDGPKDGGGPSSGTDSASPEQAAPSGGPPSGPGPDAPSGALDQETGPPEAPPAPGDAPTRPGATAAAGPAYRPRTLRISARGEGGHTGRRSPAFARRGRVVGSRPPQGKLSGAPHLFATLRAALDRAALDRAALDRAALDRAALDRAALDRAGLDSAVLGGAALRSGGVDLAGSGAVGSGVAGPVRGIRVLPRDLRESVHVGREANLVLFVVDASGSMAARKRMTLVKTAVLSLLRDAYQRRDRIGMITFRGAEADVVLPPTSSHEVGVQRLAALRTGGRTPLAAGLRAAATTIATERRRDPRRRPLLIIVTDGRATSGPDPLRLTPLLAGVATVVVDCESGPIRLGLARKLAAALNADVMPLDQLEAVTVRQAPAARREDAPAATSPADRAYRRAA</sequence>
<dbReference type="PROSITE" id="PS50234">
    <property type="entry name" value="VWFA"/>
    <property type="match status" value="1"/>
</dbReference>
<feature type="compositionally biased region" description="Gly residues" evidence="5">
    <location>
        <begin position="366"/>
        <end position="380"/>
    </location>
</feature>
<feature type="region of interest" description="Disordered" evidence="5">
    <location>
        <begin position="312"/>
        <end position="478"/>
    </location>
</feature>
<keyword evidence="2" id="KW-0547">Nucleotide-binding</keyword>
<feature type="region of interest" description="Disordered" evidence="5">
    <location>
        <begin position="743"/>
        <end position="766"/>
    </location>
</feature>
<feature type="domain" description="VWFA" evidence="6">
    <location>
        <begin position="576"/>
        <end position="706"/>
    </location>
</feature>
<evidence type="ECO:0000313" key="8">
    <source>
        <dbReference type="Proteomes" id="UP001597183"/>
    </source>
</evidence>
<dbReference type="InterPro" id="IPR002035">
    <property type="entry name" value="VWF_A"/>
</dbReference>
<dbReference type="RefSeq" id="WP_317792127.1">
    <property type="nucleotide sequence ID" value="NZ_AP028461.1"/>
</dbReference>
<dbReference type="Gene3D" id="3.40.50.410">
    <property type="entry name" value="von Willebrand factor, type A domain"/>
    <property type="match status" value="1"/>
</dbReference>
<evidence type="ECO:0000313" key="7">
    <source>
        <dbReference type="EMBL" id="MFD1369720.1"/>
    </source>
</evidence>